<dbReference type="SUPFAM" id="SSF46689">
    <property type="entry name" value="Homeodomain-like"/>
    <property type="match status" value="1"/>
</dbReference>
<dbReference type="AlphaFoldDB" id="U2YIH5"/>
<evidence type="ECO:0000313" key="7">
    <source>
        <dbReference type="Proteomes" id="UP000016568"/>
    </source>
</evidence>
<keyword evidence="7" id="KW-1185">Reference proteome</keyword>
<evidence type="ECO:0000259" key="5">
    <source>
        <dbReference type="PROSITE" id="PS50977"/>
    </source>
</evidence>
<protein>
    <submittedName>
        <fullName evidence="6">Putative TetR family transcriptional regulator</fullName>
    </submittedName>
</protein>
<dbReference type="InterPro" id="IPR009057">
    <property type="entry name" value="Homeodomain-like_sf"/>
</dbReference>
<dbReference type="PRINTS" id="PR00455">
    <property type="entry name" value="HTHTETR"/>
</dbReference>
<organism evidence="6 7">
    <name type="scientific">Caenibius tardaugens NBRC 16725</name>
    <dbReference type="NCBI Taxonomy" id="1219035"/>
    <lineage>
        <taxon>Bacteria</taxon>
        <taxon>Pseudomonadati</taxon>
        <taxon>Pseudomonadota</taxon>
        <taxon>Alphaproteobacteria</taxon>
        <taxon>Sphingomonadales</taxon>
        <taxon>Erythrobacteraceae</taxon>
        <taxon>Caenibius</taxon>
    </lineage>
</organism>
<keyword evidence="3" id="KW-0804">Transcription</keyword>
<dbReference type="EMBL" id="BASZ01000001">
    <property type="protein sequence ID" value="GAD47887.1"/>
    <property type="molecule type" value="Genomic_DNA"/>
</dbReference>
<feature type="domain" description="HTH tetR-type" evidence="5">
    <location>
        <begin position="22"/>
        <end position="82"/>
    </location>
</feature>
<dbReference type="Proteomes" id="UP000016568">
    <property type="component" value="Unassembled WGS sequence"/>
</dbReference>
<accession>U2YIH5</accession>
<keyword evidence="2 4" id="KW-0238">DNA-binding</keyword>
<evidence type="ECO:0000256" key="4">
    <source>
        <dbReference type="PROSITE-ProRule" id="PRU00335"/>
    </source>
</evidence>
<gene>
    <name evidence="6" type="ORF">NT2_01_06610</name>
</gene>
<evidence type="ECO:0000256" key="2">
    <source>
        <dbReference type="ARBA" id="ARBA00023125"/>
    </source>
</evidence>
<proteinExistence type="predicted"/>
<evidence type="ECO:0000256" key="3">
    <source>
        <dbReference type="ARBA" id="ARBA00023163"/>
    </source>
</evidence>
<sequence length="216" mass="23917">MEDADGMPPNARGNALQMAQREATRDRLVEGAVRVFTRKGYAACVVADVLKEAHVSRASFYAHFASMQALVAEIADRFAPVWQPHYRELANLPGKTLEQLTGWCARMVRFYRENEAVCVILAQASLLDQEIYGKTSGYQDVLADMIADSEPGLAHLRYDPDARLRIGLVLSQLDRACYYLGVRNWEGDPQVGIATMAAQLHHFLHGELRRGGAAAG</sequence>
<dbReference type="Pfam" id="PF00440">
    <property type="entry name" value="TetR_N"/>
    <property type="match status" value="1"/>
</dbReference>
<comment type="caution">
    <text evidence="6">The sequence shown here is derived from an EMBL/GenBank/DDBJ whole genome shotgun (WGS) entry which is preliminary data.</text>
</comment>
<name>U2YIH5_9SPHN</name>
<dbReference type="InterPro" id="IPR001647">
    <property type="entry name" value="HTH_TetR"/>
</dbReference>
<keyword evidence="1" id="KW-0805">Transcription regulation</keyword>
<evidence type="ECO:0000256" key="1">
    <source>
        <dbReference type="ARBA" id="ARBA00023015"/>
    </source>
</evidence>
<dbReference type="GO" id="GO:0003677">
    <property type="term" value="F:DNA binding"/>
    <property type="evidence" value="ECO:0007669"/>
    <property type="project" value="UniProtKB-UniRule"/>
</dbReference>
<reference evidence="6 7" key="1">
    <citation type="submission" date="2013-09" db="EMBL/GenBank/DDBJ databases">
        <title>Whole genome shotgun sequence of Novosphingobium tardaugens NBRC 16725.</title>
        <authorList>
            <person name="Isaki S."/>
            <person name="Hosoyama A."/>
            <person name="Tsuchikane K."/>
            <person name="Katsumata H."/>
            <person name="Ando Y."/>
            <person name="Yamazaki S."/>
            <person name="Fujita N."/>
        </authorList>
    </citation>
    <scope>NUCLEOTIDE SEQUENCE [LARGE SCALE GENOMIC DNA]</scope>
    <source>
        <strain evidence="6 7">NBRC 16725</strain>
    </source>
</reference>
<dbReference type="PANTHER" id="PTHR47506:SF7">
    <property type="entry name" value="TRANSCRIPTIONAL REGULATORY PROTEIN"/>
    <property type="match status" value="1"/>
</dbReference>
<feature type="DNA-binding region" description="H-T-H motif" evidence="4">
    <location>
        <begin position="45"/>
        <end position="64"/>
    </location>
</feature>
<dbReference type="PANTHER" id="PTHR47506">
    <property type="entry name" value="TRANSCRIPTIONAL REGULATORY PROTEIN"/>
    <property type="match status" value="1"/>
</dbReference>
<evidence type="ECO:0000313" key="6">
    <source>
        <dbReference type="EMBL" id="GAD47887.1"/>
    </source>
</evidence>
<dbReference type="eggNOG" id="COG1309">
    <property type="taxonomic scope" value="Bacteria"/>
</dbReference>
<dbReference type="PROSITE" id="PS50977">
    <property type="entry name" value="HTH_TETR_2"/>
    <property type="match status" value="1"/>
</dbReference>
<dbReference type="Gene3D" id="1.10.357.10">
    <property type="entry name" value="Tetracycline Repressor, domain 2"/>
    <property type="match status" value="1"/>
</dbReference>